<evidence type="ECO:0000256" key="1">
    <source>
        <dbReference type="SAM" id="MobiDB-lite"/>
    </source>
</evidence>
<accession>A0A2U7U843</accession>
<organism evidence="3">
    <name type="scientific">Pandoravirus quercus</name>
    <dbReference type="NCBI Taxonomy" id="2107709"/>
    <lineage>
        <taxon>Viruses</taxon>
        <taxon>Pandoravirus</taxon>
    </lineage>
</organism>
<feature type="compositionally biased region" description="Low complexity" evidence="1">
    <location>
        <begin position="98"/>
        <end position="111"/>
    </location>
</feature>
<proteinExistence type="predicted"/>
<keyword evidence="2" id="KW-0812">Transmembrane</keyword>
<dbReference type="RefSeq" id="YP_009482865.1">
    <property type="nucleotide sequence ID" value="NC_037667.1"/>
</dbReference>
<keyword evidence="2" id="KW-1133">Transmembrane helix</keyword>
<feature type="region of interest" description="Disordered" evidence="1">
    <location>
        <begin position="60"/>
        <end position="111"/>
    </location>
</feature>
<sequence length="212" mass="23099">MYSEKSNDLWLYEGAPQRVWVVSWPGVSRRATKAIGRDSVCLTPDAVGRKTVRSALLLSTRTQRDQDVPTARRRRGLPPGYTELDDIDGVDQDDGDGIDASADADSNDGDGVSAHRCTCDHMIDLKDSIGSASHIRLWCATMAPGEAFTFGWRSENACEGTGRVECRAAFGERHKARTLGSAGGLDPMTIVTYIAVAALAFFFLRVLFGRRA</sequence>
<dbReference type="Proteomes" id="UP000248852">
    <property type="component" value="Segment"/>
</dbReference>
<keyword evidence="2" id="KW-0472">Membrane</keyword>
<dbReference type="KEGG" id="vg:36843431"/>
<evidence type="ECO:0000256" key="2">
    <source>
        <dbReference type="SAM" id="Phobius"/>
    </source>
</evidence>
<evidence type="ECO:0000313" key="3">
    <source>
        <dbReference type="EMBL" id="AVK74596.1"/>
    </source>
</evidence>
<dbReference type="GeneID" id="36843431"/>
<reference evidence="3" key="1">
    <citation type="journal article" date="2018" name="Nat. Commun.">
        <title>Diversity and evolution of the emerging Pandoraviridae family.</title>
        <authorList>
            <person name="Legendre M."/>
            <person name="Fabre E."/>
            <person name="Poirot O."/>
            <person name="Jeudy S."/>
            <person name="Lartigue A."/>
            <person name="Alempic J.M."/>
            <person name="Beucher L."/>
            <person name="Philippe N."/>
            <person name="Bertaux L."/>
            <person name="Christo-Foroux E."/>
            <person name="Labadie K."/>
            <person name="Coute Y."/>
            <person name="Abergel C."/>
            <person name="Claverie J.M."/>
        </authorList>
    </citation>
    <scope>NUCLEOTIDE SEQUENCE [LARGE SCALE GENOMIC DNA]</scope>
    <source>
        <strain evidence="3">Quercus</strain>
    </source>
</reference>
<gene>
    <name evidence="3" type="ORF">pqer_cds_174</name>
</gene>
<name>A0A2U7U843_9VIRU</name>
<dbReference type="EMBL" id="MG011689">
    <property type="protein sequence ID" value="AVK74596.1"/>
    <property type="molecule type" value="Genomic_DNA"/>
</dbReference>
<protein>
    <submittedName>
        <fullName evidence="3">Uncharacterized protein</fullName>
    </submittedName>
</protein>
<feature type="compositionally biased region" description="Acidic residues" evidence="1">
    <location>
        <begin position="83"/>
        <end position="97"/>
    </location>
</feature>
<feature type="transmembrane region" description="Helical" evidence="2">
    <location>
        <begin position="190"/>
        <end position="208"/>
    </location>
</feature>